<comment type="similarity">
    <text evidence="6">Belongs to the class I-like SAM-binding methyltransferase superfamily. C5-methyltransferase family.</text>
</comment>
<dbReference type="GO" id="GO:0032259">
    <property type="term" value="P:methylation"/>
    <property type="evidence" value="ECO:0007669"/>
    <property type="project" value="UniProtKB-KW"/>
</dbReference>
<dbReference type="InterPro" id="IPR011639">
    <property type="entry name" value="MethylTrfase_TaqI-like_dom"/>
</dbReference>
<dbReference type="InterPro" id="IPR001525">
    <property type="entry name" value="C5_MeTfrase"/>
</dbReference>
<keyword evidence="2 6" id="KW-0489">Methyltransferase</keyword>
<proteinExistence type="inferred from homology"/>
<evidence type="ECO:0000313" key="8">
    <source>
        <dbReference type="EMBL" id="MSR94058.1"/>
    </source>
</evidence>
<dbReference type="Proteomes" id="UP000434409">
    <property type="component" value="Unassembled WGS sequence"/>
</dbReference>
<organism evidence="8 9">
    <name type="scientific">Suipraeoptans intestinalis</name>
    <dbReference type="NCBI Taxonomy" id="2606628"/>
    <lineage>
        <taxon>Bacteria</taxon>
        <taxon>Bacillati</taxon>
        <taxon>Bacillota</taxon>
        <taxon>Clostridia</taxon>
        <taxon>Lachnospirales</taxon>
        <taxon>Lachnospiraceae</taxon>
        <taxon>Suipraeoptans</taxon>
    </lineage>
</organism>
<dbReference type="EMBL" id="VULY01000018">
    <property type="protein sequence ID" value="MSR94058.1"/>
    <property type="molecule type" value="Genomic_DNA"/>
</dbReference>
<comment type="caution">
    <text evidence="8">The sequence shown here is derived from an EMBL/GenBank/DDBJ whole genome shotgun (WGS) entry which is preliminary data.</text>
</comment>
<dbReference type="PANTHER" id="PTHR10629:SF52">
    <property type="entry name" value="DNA (CYTOSINE-5)-METHYLTRANSFERASE 1"/>
    <property type="match status" value="1"/>
</dbReference>
<dbReference type="PRINTS" id="PR00507">
    <property type="entry name" value="N12N6MTFRASE"/>
</dbReference>
<dbReference type="RefSeq" id="WP_154477441.1">
    <property type="nucleotide sequence ID" value="NZ_VULY01000018.1"/>
</dbReference>
<feature type="active site" evidence="6">
    <location>
        <position position="94"/>
    </location>
</feature>
<keyword evidence="5" id="KW-0680">Restriction system</keyword>
<keyword evidence="9" id="KW-1185">Reference proteome</keyword>
<evidence type="ECO:0000256" key="3">
    <source>
        <dbReference type="ARBA" id="ARBA00022679"/>
    </source>
</evidence>
<keyword evidence="3 6" id="KW-0808">Transferase</keyword>
<dbReference type="Gene3D" id="3.90.120.10">
    <property type="entry name" value="DNA Methylase, subunit A, domain 2"/>
    <property type="match status" value="1"/>
</dbReference>
<reference evidence="8 9" key="1">
    <citation type="submission" date="2019-08" db="EMBL/GenBank/DDBJ databases">
        <title>In-depth cultivation of the pig gut microbiome towards novel bacterial diversity and tailored functional studies.</title>
        <authorList>
            <person name="Wylensek D."/>
            <person name="Hitch T.C.A."/>
            <person name="Clavel T."/>
        </authorList>
    </citation>
    <scope>NUCLEOTIDE SEQUENCE [LARGE SCALE GENOMIC DNA]</scope>
    <source>
        <strain evidence="8 9">68-1-5</strain>
    </source>
</reference>
<dbReference type="InterPro" id="IPR002052">
    <property type="entry name" value="DNA_methylase_N6_adenine_CS"/>
</dbReference>
<dbReference type="PROSITE" id="PS51679">
    <property type="entry name" value="SAM_MT_C5"/>
    <property type="match status" value="1"/>
</dbReference>
<dbReference type="InterPro" id="IPR029063">
    <property type="entry name" value="SAM-dependent_MTases_sf"/>
</dbReference>
<dbReference type="GO" id="GO:0009007">
    <property type="term" value="F:site-specific DNA-methyltransferase (adenine-specific) activity"/>
    <property type="evidence" value="ECO:0007669"/>
    <property type="project" value="UniProtKB-EC"/>
</dbReference>
<evidence type="ECO:0000313" key="9">
    <source>
        <dbReference type="Proteomes" id="UP000434409"/>
    </source>
</evidence>
<evidence type="ECO:0000256" key="4">
    <source>
        <dbReference type="ARBA" id="ARBA00022691"/>
    </source>
</evidence>
<evidence type="ECO:0000256" key="6">
    <source>
        <dbReference type="PROSITE-ProRule" id="PRU01016"/>
    </source>
</evidence>
<dbReference type="Gene3D" id="3.40.50.150">
    <property type="entry name" value="Vaccinia Virus protein VP39"/>
    <property type="match status" value="2"/>
</dbReference>
<dbReference type="InterPro" id="IPR050390">
    <property type="entry name" value="C5-Methyltransferase"/>
</dbReference>
<gene>
    <name evidence="8" type="ORF">FYJ34_07255</name>
</gene>
<dbReference type="Pfam" id="PF00145">
    <property type="entry name" value="DNA_methylase"/>
    <property type="match status" value="1"/>
</dbReference>
<dbReference type="GO" id="GO:0009307">
    <property type="term" value="P:DNA restriction-modification system"/>
    <property type="evidence" value="ECO:0007669"/>
    <property type="project" value="UniProtKB-KW"/>
</dbReference>
<feature type="domain" description="Type II methyltransferase M.TaqI-like" evidence="7">
    <location>
        <begin position="536"/>
        <end position="632"/>
    </location>
</feature>
<dbReference type="EC" id="2.1.1.37" evidence="1"/>
<name>A0A6N7USY3_9FIRM</name>
<keyword evidence="4 6" id="KW-0949">S-adenosyl-L-methionine</keyword>
<dbReference type="GO" id="GO:0003676">
    <property type="term" value="F:nucleic acid binding"/>
    <property type="evidence" value="ECO:0007669"/>
    <property type="project" value="InterPro"/>
</dbReference>
<accession>A0A6N7USY3</accession>
<dbReference type="AlphaFoldDB" id="A0A6N7USY3"/>
<evidence type="ECO:0000259" key="7">
    <source>
        <dbReference type="Pfam" id="PF07669"/>
    </source>
</evidence>
<evidence type="ECO:0000256" key="1">
    <source>
        <dbReference type="ARBA" id="ARBA00011975"/>
    </source>
</evidence>
<dbReference type="Pfam" id="PF07669">
    <property type="entry name" value="Eco57I"/>
    <property type="match status" value="1"/>
</dbReference>
<dbReference type="PANTHER" id="PTHR10629">
    <property type="entry name" value="CYTOSINE-SPECIFIC METHYLTRANSFERASE"/>
    <property type="match status" value="1"/>
</dbReference>
<evidence type="ECO:0000256" key="5">
    <source>
        <dbReference type="ARBA" id="ARBA00022747"/>
    </source>
</evidence>
<protein>
    <recommendedName>
        <fullName evidence="1">DNA (cytosine-5-)-methyltransferase</fullName>
        <ecNumber evidence="1">2.1.1.37</ecNumber>
    </recommendedName>
</protein>
<dbReference type="PROSITE" id="PS00092">
    <property type="entry name" value="N6_MTASE"/>
    <property type="match status" value="1"/>
</dbReference>
<dbReference type="SUPFAM" id="SSF53335">
    <property type="entry name" value="S-adenosyl-L-methionine-dependent methyltransferases"/>
    <property type="match status" value="2"/>
</dbReference>
<evidence type="ECO:0000256" key="2">
    <source>
        <dbReference type="ARBA" id="ARBA00022603"/>
    </source>
</evidence>
<sequence length="843" mass="96659">MSKKPFTYISLFSCAGVGCYGFKQAGFECVATNELSPRRLVIQKCNHKCSRDEGYICGDITLDSTKQQIFDEITWWKENRYVTEIDVVIATPPCQGMSIFNHKKNDRDIERNSLVIESLNIVKRIQPKFFVFENVPAFMDTECIIEEGKRCSIGEAHQLILGDDYSYYADTINFKYYGSNSSRTRTLVIGVRKNLVQYISPVELFPDRREEHTLREIIGDLPSLSIMGEIFGADIYHSFRSYPEYMRSWISDLGEGESAFDNDDPLKRPYKIGKDGSIIQNVNKTRDKYKRQVWDKPALSVHTRNDQLASQNTIHPVDDRVFSIRELMRMMTIPNDFEWSGTPYSELNALPSKKKQEFLKKEETNIRQCIGEAVPTEIFKSIADNIYAFLSVKHYSDGYIRTIIKKYSLNNVDMLLEYIQARGAFQEKDKGLSVSTLSRVAELSNNARVENAAYYTGKDTLTEVFQHLPAFGKDEIRVLEPAVGSGNFIPFLIKKYAYAKAVIIDVMDTDSDALRILKSLLLLQTIPSNVKINILQDDFITHDFTGIHYDLIIGNPPYLKLSTKSPNLAVYRELLNDDTGNNLAGFFVSKSLNMADYVALILPKNILCNTEYQITRMKTAKKRIEAIIDFGETGFRGVHIETIFIVVNTQCHPGKLLVKSIPRKEQLRQMQRYITDKALPNWVLYRNDLFDQVLSNKQFSVFSVFRDRQVTKSSATAVNGIWVVRSRNIPREGKSIIHIDGYDMYVHRDDMGSFEVTKYLDRDDVFLVPNMTYYPRMIRKPRGVLTNGSVAILIPNEGINVSDADMDYIGSAEFEEFYRIARNHATRSLNIDGVSIYYFCVSE</sequence>
<dbReference type="PROSITE" id="PS51257">
    <property type="entry name" value="PROKAR_LIPOPROTEIN"/>
    <property type="match status" value="1"/>
</dbReference>